<dbReference type="Proteomes" id="UP001165283">
    <property type="component" value="Unassembled WGS sequence"/>
</dbReference>
<sequence length="95" mass="9507">MTCPPLRAGYALLLTWASAATGLLLVADLVLVVAPLVLAVVPQAAPFETDWFGPRPPLAQLGLSATALLLLPVLVRSRGGGGGGGGADATQTPHA</sequence>
<protein>
    <submittedName>
        <fullName evidence="2">Uncharacterized protein</fullName>
    </submittedName>
</protein>
<gene>
    <name evidence="2" type="ORF">KDL28_21390</name>
</gene>
<dbReference type="RefSeq" id="WP_252441258.1">
    <property type="nucleotide sequence ID" value="NZ_JAGSOV010000044.1"/>
</dbReference>
<accession>A0ABT1A3M9</accession>
<keyword evidence="1" id="KW-1133">Transmembrane helix</keyword>
<reference evidence="2" key="1">
    <citation type="submission" date="2021-04" db="EMBL/GenBank/DDBJ databases">
        <title>Pseudonocardia sp. nov., isolated from sandy soil of mangrove forest.</title>
        <authorList>
            <person name="Zan Z."/>
            <person name="Huang R."/>
            <person name="Liu W."/>
        </authorList>
    </citation>
    <scope>NUCLEOTIDE SEQUENCE</scope>
    <source>
        <strain evidence="2">S2-4</strain>
    </source>
</reference>
<feature type="transmembrane region" description="Helical" evidence="1">
    <location>
        <begin position="58"/>
        <end position="75"/>
    </location>
</feature>
<evidence type="ECO:0000313" key="3">
    <source>
        <dbReference type="Proteomes" id="UP001165283"/>
    </source>
</evidence>
<keyword evidence="1" id="KW-0472">Membrane</keyword>
<keyword evidence="1" id="KW-0812">Transmembrane</keyword>
<name>A0ABT1A3M9_9PSEU</name>
<organism evidence="2 3">
    <name type="scientific">Pseudonocardia humida</name>
    <dbReference type="NCBI Taxonomy" id="2800819"/>
    <lineage>
        <taxon>Bacteria</taxon>
        <taxon>Bacillati</taxon>
        <taxon>Actinomycetota</taxon>
        <taxon>Actinomycetes</taxon>
        <taxon>Pseudonocardiales</taxon>
        <taxon>Pseudonocardiaceae</taxon>
        <taxon>Pseudonocardia</taxon>
    </lineage>
</organism>
<feature type="transmembrane region" description="Helical" evidence="1">
    <location>
        <begin position="12"/>
        <end position="38"/>
    </location>
</feature>
<dbReference type="EMBL" id="JAGSOV010000044">
    <property type="protein sequence ID" value="MCO1657617.1"/>
    <property type="molecule type" value="Genomic_DNA"/>
</dbReference>
<keyword evidence="3" id="KW-1185">Reference proteome</keyword>
<evidence type="ECO:0000256" key="1">
    <source>
        <dbReference type="SAM" id="Phobius"/>
    </source>
</evidence>
<feature type="non-terminal residue" evidence="2">
    <location>
        <position position="95"/>
    </location>
</feature>
<evidence type="ECO:0000313" key="2">
    <source>
        <dbReference type="EMBL" id="MCO1657617.1"/>
    </source>
</evidence>
<proteinExistence type="predicted"/>
<comment type="caution">
    <text evidence="2">The sequence shown here is derived from an EMBL/GenBank/DDBJ whole genome shotgun (WGS) entry which is preliminary data.</text>
</comment>